<feature type="region of interest" description="Disordered" evidence="1">
    <location>
        <begin position="92"/>
        <end position="138"/>
    </location>
</feature>
<name>A0A5B0RMB1_PUCGR</name>
<dbReference type="EMBL" id="VDEP01000171">
    <property type="protein sequence ID" value="KAA1126442.1"/>
    <property type="molecule type" value="Genomic_DNA"/>
</dbReference>
<dbReference type="AlphaFoldDB" id="A0A5B0RMB1"/>
<accession>A0A5B0RMB1</accession>
<dbReference type="Proteomes" id="UP000325313">
    <property type="component" value="Unassembled WGS sequence"/>
</dbReference>
<organism evidence="2 3">
    <name type="scientific">Puccinia graminis f. sp. tritici</name>
    <dbReference type="NCBI Taxonomy" id="56615"/>
    <lineage>
        <taxon>Eukaryota</taxon>
        <taxon>Fungi</taxon>
        <taxon>Dikarya</taxon>
        <taxon>Basidiomycota</taxon>
        <taxon>Pucciniomycotina</taxon>
        <taxon>Pucciniomycetes</taxon>
        <taxon>Pucciniales</taxon>
        <taxon>Pucciniaceae</taxon>
        <taxon>Puccinia</taxon>
    </lineage>
</organism>
<evidence type="ECO:0000256" key="1">
    <source>
        <dbReference type="SAM" id="MobiDB-lite"/>
    </source>
</evidence>
<evidence type="ECO:0000313" key="2">
    <source>
        <dbReference type="EMBL" id="KAA1126442.1"/>
    </source>
</evidence>
<sequence length="138" mass="14806">MMIREKHKVLVQFAITFALTRGNICPLLGGSTDPEASTSITKGCQHGFLSNLEKEGREFPSEAVNNYSLVSSGWSESANKFTTEPKVRISNLHSNADSLPGALSDNETTERAAMGQEEADQENLRAGGSKSGETQTSA</sequence>
<reference evidence="2 3" key="1">
    <citation type="submission" date="2019-05" db="EMBL/GenBank/DDBJ databases">
        <title>Emergence of the Ug99 lineage of the wheat stem rust pathogen through somatic hybridization.</title>
        <authorList>
            <person name="Li F."/>
            <person name="Upadhyaya N.M."/>
            <person name="Sperschneider J."/>
            <person name="Matny O."/>
            <person name="Nguyen-Phuc H."/>
            <person name="Mago R."/>
            <person name="Raley C."/>
            <person name="Miller M.E."/>
            <person name="Silverstein K.A.T."/>
            <person name="Henningsen E."/>
            <person name="Hirsch C.D."/>
            <person name="Visser B."/>
            <person name="Pretorius Z.A."/>
            <person name="Steffenson B.J."/>
            <person name="Schwessinger B."/>
            <person name="Dodds P.N."/>
            <person name="Figueroa M."/>
        </authorList>
    </citation>
    <scope>NUCLEOTIDE SEQUENCE [LARGE SCALE GENOMIC DNA]</scope>
    <source>
        <strain evidence="2 3">Ug99</strain>
    </source>
</reference>
<evidence type="ECO:0000313" key="3">
    <source>
        <dbReference type="Proteomes" id="UP000325313"/>
    </source>
</evidence>
<gene>
    <name evidence="2" type="ORF">PGTUg99_014326</name>
</gene>
<protein>
    <submittedName>
        <fullName evidence="2">Uncharacterized protein</fullName>
    </submittedName>
</protein>
<comment type="caution">
    <text evidence="2">The sequence shown here is derived from an EMBL/GenBank/DDBJ whole genome shotgun (WGS) entry which is preliminary data.</text>
</comment>
<proteinExistence type="predicted"/>